<keyword evidence="3" id="KW-0479">Metal-binding</keyword>
<evidence type="ECO:0000256" key="7">
    <source>
        <dbReference type="RuleBase" id="RU004447"/>
    </source>
</evidence>
<gene>
    <name evidence="12" type="ORF">Gasu_10170</name>
</gene>
<dbReference type="FunFam" id="3.30.830.10:FF:000004">
    <property type="entry name" value="Putative insulin-degrading enzyme"/>
    <property type="match status" value="1"/>
</dbReference>
<keyword evidence="6" id="KW-0482">Metalloprotease</keyword>
<dbReference type="EC" id="3.4.24.56" evidence="12"/>
<keyword evidence="5" id="KW-0862">Zinc</keyword>
<protein>
    <submittedName>
        <fullName evidence="12">Insulysin</fullName>
        <ecNumber evidence="12">3.4.24.56</ecNumber>
    </submittedName>
</protein>
<dbReference type="PROSITE" id="PS00143">
    <property type="entry name" value="INSULINASE"/>
    <property type="match status" value="1"/>
</dbReference>
<dbReference type="Gene3D" id="3.30.830.10">
    <property type="entry name" value="Metalloenzyme, LuxS/M16 peptidase-like"/>
    <property type="match status" value="4"/>
</dbReference>
<keyword evidence="4 12" id="KW-0378">Hydrolase</keyword>
<sequence>MLSCSITINKNNIRTIISQNWKMWIEKPKFDTRQYRALCLNNELRVLLISDAESEKAAAALNVSVGYFSDPPQIPGLAHLLEHLLFLGSEKYPDESEYHLYLSQHGGTCNAFTAEENTCFHFDVTDQRLSGALDRFAQFFIAPLLKEEVYEREVRAVDSEHYKNILNDSRRFFQVFKCVAAEPRHPLAKFGTGNHETLYKKPRTEQVDVVKCLKEFHSTFYSSNLMTLCVLSRQSLDNLEQLVVPLFSSVPNRSVLAPYTSYQDLSVFKKDGLGSVCKLVPVQDRRTLQISWPFPELFSKYEKKPEHYLSHLLGHESKGSLYYLLKEKGWINNLSCGPDLMLQTFSTFGMTIELTEMGLVHVEDILYYTYEYVDCIRNSNFPSHIFEESQKLEELRFHFQERSEPLNEVVKNALNMQYYPLSKILSGPYLIHSFDANLILSLLEDMVPSKMCVMLSSKTFEGLLDEREPWYGTYYGKFPLSGDLLFQLSSVRKNEEEDNLYLPSPNPFIPGDFSLKCQPGIPSESQSDKKDFVENGPKQIRKDAIWTIHHQLDDRFQRPKVHLYFFIHSAYFHFSPRQALFSKLYCLFLEDILNEYGYYAQLAGIHYQLDITNEGLILFVGGYNDRISNFVLQIFEEMVHFRWKREHWHIKKDLLKRQLENSLKREPFHLALQEWKCLVIESQLHLDDLLESVDLASENDIDSFHAKMFEQVHLEALMYGNILQEEALEMSHRISSILPVRQGLKEQAWPVKRIVQIPLLNKKDRHSSSDSLTDMGIHFIKNARLQDEENGAVLLYFQVDQQELYSHVILELLEQIMSKHCFDDLRTTQQLGYVVATRAIMMSEIAGLLIIVQSSAYSTHYVEKKIQLFLENFYENVLKKGLTEDELADYLQALRSEKLEPAKRLSQQAAWFWSEISSHSYYYTRFVDEAACLNDISRNDLLNCFHRYFLSDEQRRITVHIQSNKAAQDSITYSSVFTDATLFKRSQFIYPIRQLLKLTNEKISQ</sequence>
<dbReference type="OrthoDB" id="952271at2759"/>
<feature type="domain" description="Coenzyme PQQ synthesis protein F-like C-terminal lobe" evidence="11">
    <location>
        <begin position="812"/>
        <end position="913"/>
    </location>
</feature>
<dbReference type="GO" id="GO:0046872">
    <property type="term" value="F:metal ion binding"/>
    <property type="evidence" value="ECO:0007669"/>
    <property type="project" value="UniProtKB-KW"/>
</dbReference>
<dbReference type="MEROPS" id="M16.002"/>
<dbReference type="AlphaFoldDB" id="M2Y7D5"/>
<dbReference type="GO" id="GO:0043171">
    <property type="term" value="P:peptide catabolic process"/>
    <property type="evidence" value="ECO:0007669"/>
    <property type="project" value="TreeGrafter"/>
</dbReference>
<dbReference type="PANTHER" id="PTHR43690:SF18">
    <property type="entry name" value="INSULIN-DEGRADING ENZYME-RELATED"/>
    <property type="match status" value="1"/>
</dbReference>
<name>M2Y7D5_GALSU</name>
<dbReference type="Proteomes" id="UP000030680">
    <property type="component" value="Unassembled WGS sequence"/>
</dbReference>
<dbReference type="EMBL" id="KB454489">
    <property type="protein sequence ID" value="EME31953.1"/>
    <property type="molecule type" value="Genomic_DNA"/>
</dbReference>
<keyword evidence="13" id="KW-1185">Reference proteome</keyword>
<evidence type="ECO:0000313" key="12">
    <source>
        <dbReference type="EMBL" id="EME31953.1"/>
    </source>
</evidence>
<comment type="similarity">
    <text evidence="1 7">Belongs to the peptidase M16 family.</text>
</comment>
<evidence type="ECO:0000256" key="5">
    <source>
        <dbReference type="ARBA" id="ARBA00022833"/>
    </source>
</evidence>
<evidence type="ECO:0000259" key="10">
    <source>
        <dbReference type="Pfam" id="PF16187"/>
    </source>
</evidence>
<dbReference type="GeneID" id="17090561"/>
<evidence type="ECO:0000259" key="8">
    <source>
        <dbReference type="Pfam" id="PF00675"/>
    </source>
</evidence>
<dbReference type="GO" id="GO:0004222">
    <property type="term" value="F:metalloendopeptidase activity"/>
    <property type="evidence" value="ECO:0007669"/>
    <property type="project" value="UniProtKB-EC"/>
</dbReference>
<reference evidence="13" key="1">
    <citation type="journal article" date="2013" name="Science">
        <title>Gene transfer from bacteria and archaea facilitated evolution of an extremophilic eukaryote.</title>
        <authorList>
            <person name="Schonknecht G."/>
            <person name="Chen W.H."/>
            <person name="Ternes C.M."/>
            <person name="Barbier G.G."/>
            <person name="Shrestha R.P."/>
            <person name="Stanke M."/>
            <person name="Brautigam A."/>
            <person name="Baker B.J."/>
            <person name="Banfield J.F."/>
            <person name="Garavito R.M."/>
            <person name="Carr K."/>
            <person name="Wilkerson C."/>
            <person name="Rensing S.A."/>
            <person name="Gagneul D."/>
            <person name="Dickenson N.E."/>
            <person name="Oesterhelt C."/>
            <person name="Lercher M.J."/>
            <person name="Weber A.P."/>
        </authorList>
    </citation>
    <scope>NUCLEOTIDE SEQUENCE [LARGE SCALE GENOMIC DNA]</scope>
    <source>
        <strain evidence="13">074W</strain>
    </source>
</reference>
<dbReference type="InterPro" id="IPR001431">
    <property type="entry name" value="Pept_M16_Zn_BS"/>
</dbReference>
<evidence type="ECO:0000256" key="4">
    <source>
        <dbReference type="ARBA" id="ARBA00022801"/>
    </source>
</evidence>
<dbReference type="GO" id="GO:0005739">
    <property type="term" value="C:mitochondrion"/>
    <property type="evidence" value="ECO:0007669"/>
    <property type="project" value="TreeGrafter"/>
</dbReference>
<feature type="domain" description="Peptidase M16 C-terminal" evidence="9">
    <location>
        <begin position="213"/>
        <end position="391"/>
    </location>
</feature>
<accession>M2Y7D5</accession>
<evidence type="ECO:0000313" key="13">
    <source>
        <dbReference type="Proteomes" id="UP000030680"/>
    </source>
</evidence>
<dbReference type="Pfam" id="PF05193">
    <property type="entry name" value="Peptidase_M16_C"/>
    <property type="match status" value="1"/>
</dbReference>
<dbReference type="SUPFAM" id="SSF63411">
    <property type="entry name" value="LuxS/MPP-like metallohydrolase"/>
    <property type="match status" value="4"/>
</dbReference>
<dbReference type="RefSeq" id="XP_005708473.1">
    <property type="nucleotide sequence ID" value="XM_005708416.1"/>
</dbReference>
<proteinExistence type="inferred from homology"/>
<feature type="domain" description="Peptidase M16 middle/third" evidence="10">
    <location>
        <begin position="397"/>
        <end position="691"/>
    </location>
</feature>
<dbReference type="KEGG" id="gsl:Gasu_10170"/>
<dbReference type="Pfam" id="PF16187">
    <property type="entry name" value="Peptidase_M16_M"/>
    <property type="match status" value="1"/>
</dbReference>
<dbReference type="GO" id="GO:0005829">
    <property type="term" value="C:cytosol"/>
    <property type="evidence" value="ECO:0007669"/>
    <property type="project" value="TreeGrafter"/>
</dbReference>
<evidence type="ECO:0000256" key="2">
    <source>
        <dbReference type="ARBA" id="ARBA00022670"/>
    </source>
</evidence>
<dbReference type="eggNOG" id="KOG0959">
    <property type="taxonomic scope" value="Eukaryota"/>
</dbReference>
<dbReference type="OMA" id="WIFDEMK"/>
<dbReference type="InterPro" id="IPR007863">
    <property type="entry name" value="Peptidase_M16_C"/>
</dbReference>
<dbReference type="Pfam" id="PF00675">
    <property type="entry name" value="Peptidase_M16"/>
    <property type="match status" value="1"/>
</dbReference>
<dbReference type="PANTHER" id="PTHR43690">
    <property type="entry name" value="NARDILYSIN"/>
    <property type="match status" value="1"/>
</dbReference>
<dbReference type="InterPro" id="IPR032632">
    <property type="entry name" value="Peptidase_M16_M"/>
</dbReference>
<dbReference type="Gramene" id="EME31953">
    <property type="protein sequence ID" value="EME31953"/>
    <property type="gene ID" value="Gasu_10170"/>
</dbReference>
<dbReference type="InterPro" id="IPR054734">
    <property type="entry name" value="PqqF-like_C_4"/>
</dbReference>
<dbReference type="STRING" id="130081.M2Y7D5"/>
<dbReference type="GO" id="GO:0051603">
    <property type="term" value="P:proteolysis involved in protein catabolic process"/>
    <property type="evidence" value="ECO:0007669"/>
    <property type="project" value="TreeGrafter"/>
</dbReference>
<evidence type="ECO:0000259" key="9">
    <source>
        <dbReference type="Pfam" id="PF05193"/>
    </source>
</evidence>
<evidence type="ECO:0000256" key="3">
    <source>
        <dbReference type="ARBA" id="ARBA00022723"/>
    </source>
</evidence>
<feature type="domain" description="Peptidase M16 N-terminal" evidence="8">
    <location>
        <begin position="45"/>
        <end position="171"/>
    </location>
</feature>
<keyword evidence="2" id="KW-0645">Protease</keyword>
<dbReference type="Pfam" id="PF22456">
    <property type="entry name" value="PqqF-like_C_4"/>
    <property type="match status" value="1"/>
</dbReference>
<dbReference type="InterPro" id="IPR011765">
    <property type="entry name" value="Pept_M16_N"/>
</dbReference>
<evidence type="ECO:0000256" key="1">
    <source>
        <dbReference type="ARBA" id="ARBA00007261"/>
    </source>
</evidence>
<dbReference type="FunFam" id="3.30.830.10:FF:000005">
    <property type="entry name" value="nardilysin isoform X1"/>
    <property type="match status" value="1"/>
</dbReference>
<evidence type="ECO:0000256" key="6">
    <source>
        <dbReference type="ARBA" id="ARBA00023049"/>
    </source>
</evidence>
<dbReference type="InterPro" id="IPR050626">
    <property type="entry name" value="Peptidase_M16"/>
</dbReference>
<organism evidence="12 13">
    <name type="scientific">Galdieria sulphuraria</name>
    <name type="common">Red alga</name>
    <dbReference type="NCBI Taxonomy" id="130081"/>
    <lineage>
        <taxon>Eukaryota</taxon>
        <taxon>Rhodophyta</taxon>
        <taxon>Bangiophyceae</taxon>
        <taxon>Galdieriales</taxon>
        <taxon>Galdieriaceae</taxon>
        <taxon>Galdieria</taxon>
    </lineage>
</organism>
<evidence type="ECO:0000259" key="11">
    <source>
        <dbReference type="Pfam" id="PF22456"/>
    </source>
</evidence>
<dbReference type="InterPro" id="IPR011249">
    <property type="entry name" value="Metalloenz_LuxS/M16"/>
</dbReference>